<dbReference type="Proteomes" id="UP000007819">
    <property type="component" value="Chromosome A1"/>
</dbReference>
<feature type="transmembrane region" description="Helical" evidence="1">
    <location>
        <begin position="7"/>
        <end position="27"/>
    </location>
</feature>
<keyword evidence="1" id="KW-0472">Membrane</keyword>
<feature type="transmembrane region" description="Helical" evidence="1">
    <location>
        <begin position="78"/>
        <end position="96"/>
    </location>
</feature>
<organism evidence="2 3">
    <name type="scientific">Acyrthosiphon pisum</name>
    <name type="common">Pea aphid</name>
    <dbReference type="NCBI Taxonomy" id="7029"/>
    <lineage>
        <taxon>Eukaryota</taxon>
        <taxon>Metazoa</taxon>
        <taxon>Ecdysozoa</taxon>
        <taxon>Arthropoda</taxon>
        <taxon>Hexapoda</taxon>
        <taxon>Insecta</taxon>
        <taxon>Pterygota</taxon>
        <taxon>Neoptera</taxon>
        <taxon>Paraneoptera</taxon>
        <taxon>Hemiptera</taxon>
        <taxon>Sternorrhyncha</taxon>
        <taxon>Aphidomorpha</taxon>
        <taxon>Aphidoidea</taxon>
        <taxon>Aphididae</taxon>
        <taxon>Macrosiphini</taxon>
        <taxon>Acyrthosiphon</taxon>
    </lineage>
</organism>
<evidence type="ECO:0000313" key="2">
    <source>
        <dbReference type="EnsemblMetazoa" id="XP_003246763.1"/>
    </source>
</evidence>
<proteinExistence type="predicted"/>
<accession>A0A8R1W957</accession>
<reference evidence="2" key="2">
    <citation type="submission" date="2022-06" db="UniProtKB">
        <authorList>
            <consortium name="EnsemblMetazoa"/>
        </authorList>
    </citation>
    <scope>IDENTIFICATION</scope>
</reference>
<keyword evidence="3" id="KW-1185">Reference proteome</keyword>
<protein>
    <submittedName>
        <fullName evidence="2">Uncharacterized protein</fullName>
    </submittedName>
</protein>
<evidence type="ECO:0000313" key="3">
    <source>
        <dbReference type="Proteomes" id="UP000007819"/>
    </source>
</evidence>
<dbReference type="OrthoDB" id="10602223at2759"/>
<dbReference type="GeneID" id="100569370"/>
<sequence>MLVTFRLVRVGLVILTAVVLFLVVYYLQESLEYNSATRISDQEFWFPSSSILRAVSFSEVGNTSYVEPPTQFQSKRCLYLVVLIILTAIVSFLVLYPESHATDHKIDDPDFQVPLQSNIPAGLYNEVGIVSNGGPCSQIGV</sequence>
<evidence type="ECO:0000256" key="1">
    <source>
        <dbReference type="SAM" id="Phobius"/>
    </source>
</evidence>
<dbReference type="AlphaFoldDB" id="A0A8R1W957"/>
<reference evidence="3" key="1">
    <citation type="submission" date="2010-06" db="EMBL/GenBank/DDBJ databases">
        <authorList>
            <person name="Jiang H."/>
            <person name="Abraham K."/>
            <person name="Ali S."/>
            <person name="Alsbrooks S.L."/>
            <person name="Anim B.N."/>
            <person name="Anosike U.S."/>
            <person name="Attaway T."/>
            <person name="Bandaranaike D.P."/>
            <person name="Battles P.K."/>
            <person name="Bell S.N."/>
            <person name="Bell A.V."/>
            <person name="Beltran B."/>
            <person name="Bickham C."/>
            <person name="Bustamante Y."/>
            <person name="Caleb T."/>
            <person name="Canada A."/>
            <person name="Cardenas V."/>
            <person name="Carter K."/>
            <person name="Chacko J."/>
            <person name="Chandrabose M.N."/>
            <person name="Chavez D."/>
            <person name="Chavez A."/>
            <person name="Chen L."/>
            <person name="Chu H.-S."/>
            <person name="Claassen K.J."/>
            <person name="Cockrell R."/>
            <person name="Collins M."/>
            <person name="Cooper J.A."/>
            <person name="Cree A."/>
            <person name="Curry S.M."/>
            <person name="Da Y."/>
            <person name="Dao M.D."/>
            <person name="Das B."/>
            <person name="Davila M.-L."/>
            <person name="Davy-Carroll L."/>
            <person name="Denson S."/>
            <person name="Dinh H."/>
            <person name="Ebong V.E."/>
            <person name="Edwards J.R."/>
            <person name="Egan A."/>
            <person name="El-Daye J."/>
            <person name="Escobedo L."/>
            <person name="Fernandez S."/>
            <person name="Fernando P.R."/>
            <person name="Flagg N."/>
            <person name="Forbes L.D."/>
            <person name="Fowler R.G."/>
            <person name="Fu Q."/>
            <person name="Gabisi R.A."/>
            <person name="Ganer J."/>
            <person name="Garbino Pronczuk A."/>
            <person name="Garcia R.M."/>
            <person name="Garner T."/>
            <person name="Garrett T.E."/>
            <person name="Gonzalez D.A."/>
            <person name="Hamid H."/>
            <person name="Hawkins E.S."/>
            <person name="Hirani K."/>
            <person name="Hogues M.E."/>
            <person name="Hollins B."/>
            <person name="Hsiao C.-H."/>
            <person name="Jabil R."/>
            <person name="James M.L."/>
            <person name="Jhangiani S.N."/>
            <person name="Johnson B."/>
            <person name="Johnson Q."/>
            <person name="Joshi V."/>
            <person name="Kalu J.B."/>
            <person name="Kam C."/>
            <person name="Kashfia A."/>
            <person name="Keebler J."/>
            <person name="Kisamo H."/>
            <person name="Kovar C.L."/>
            <person name="Lago L.A."/>
            <person name="Lai C.-Y."/>
            <person name="Laidlaw J."/>
            <person name="Lara F."/>
            <person name="Le T.-K."/>
            <person name="Lee S.L."/>
            <person name="Legall F.H."/>
            <person name="Lemon S.J."/>
            <person name="Lewis L.R."/>
            <person name="Li B."/>
            <person name="Liu Y."/>
            <person name="Liu Y.-S."/>
            <person name="Lopez J."/>
            <person name="Lozado R.J."/>
            <person name="Lu J."/>
            <person name="Madu R.C."/>
            <person name="Maheshwari M."/>
            <person name="Maheshwari R."/>
            <person name="Malloy K."/>
            <person name="Martinez E."/>
            <person name="Mathew T."/>
            <person name="Mercado I.C."/>
            <person name="Mercado C."/>
            <person name="Meyer B."/>
            <person name="Montgomery K."/>
            <person name="Morgan M.B."/>
            <person name="Munidasa M."/>
            <person name="Nazareth L.V."/>
            <person name="Nelson J."/>
            <person name="Ng B.M."/>
            <person name="Nguyen N.B."/>
            <person name="Nguyen P.Q."/>
            <person name="Nguyen T."/>
            <person name="Obregon M."/>
            <person name="Okwuonu G.O."/>
            <person name="Onwere C.G."/>
            <person name="Orozco G."/>
            <person name="Parra A."/>
            <person name="Patel S."/>
            <person name="Patil S."/>
            <person name="Perez A."/>
            <person name="Perez Y."/>
            <person name="Pham C."/>
            <person name="Primus E.L."/>
            <person name="Pu L.-L."/>
            <person name="Puazo M."/>
            <person name="Qin X."/>
            <person name="Quiroz J.B."/>
            <person name="Reese J."/>
            <person name="Richards S."/>
            <person name="Rives C.M."/>
            <person name="Robberts R."/>
            <person name="Ruiz S.J."/>
            <person name="Ruiz M.J."/>
            <person name="Santibanez J."/>
            <person name="Schneider B.W."/>
            <person name="Sisson I."/>
            <person name="Smith M."/>
            <person name="Sodergren E."/>
            <person name="Song X.-Z."/>
            <person name="Song B.B."/>
            <person name="Summersgill H."/>
            <person name="Thelus R."/>
            <person name="Thornton R.D."/>
            <person name="Trejos Z.Y."/>
            <person name="Usmani K."/>
            <person name="Vattathil S."/>
            <person name="Villasana D."/>
            <person name="Walker D.L."/>
            <person name="Wang S."/>
            <person name="Wang K."/>
            <person name="White C.S."/>
            <person name="Williams A.C."/>
            <person name="Williamson J."/>
            <person name="Wilson K."/>
            <person name="Woghiren I.O."/>
            <person name="Woodworth J.R."/>
            <person name="Worley K.C."/>
            <person name="Wright R.A."/>
            <person name="Wu W."/>
            <person name="Young L."/>
            <person name="Zhang L."/>
            <person name="Zhang J."/>
            <person name="Zhu Y."/>
            <person name="Muzny D.M."/>
            <person name="Weinstock G."/>
            <person name="Gibbs R.A."/>
        </authorList>
    </citation>
    <scope>NUCLEOTIDE SEQUENCE [LARGE SCALE GENOMIC DNA]</scope>
    <source>
        <strain evidence="3">LSR1</strain>
    </source>
</reference>
<name>A0A8R1W957_ACYPI</name>
<dbReference type="RefSeq" id="XP_003246763.1">
    <property type="nucleotide sequence ID" value="XM_003246715.3"/>
</dbReference>
<keyword evidence="1" id="KW-1133">Transmembrane helix</keyword>
<keyword evidence="1" id="KW-0812">Transmembrane</keyword>
<dbReference type="KEGG" id="api:100569370"/>
<dbReference type="EnsemblMetazoa" id="XM_003246715.4">
    <property type="protein sequence ID" value="XP_003246763.1"/>
    <property type="gene ID" value="LOC100569370"/>
</dbReference>